<dbReference type="EMBL" id="UZAK01034337">
    <property type="protein sequence ID" value="VDP44037.1"/>
    <property type="molecule type" value="Genomic_DNA"/>
</dbReference>
<proteinExistence type="predicted"/>
<dbReference type="AlphaFoldDB" id="A0A183K8J7"/>
<evidence type="ECO:0000313" key="2">
    <source>
        <dbReference type="EMBL" id="VDP44037.1"/>
    </source>
</evidence>
<protein>
    <submittedName>
        <fullName evidence="2 4">Uncharacterized protein</fullName>
    </submittedName>
</protein>
<evidence type="ECO:0000313" key="3">
    <source>
        <dbReference type="Proteomes" id="UP000279833"/>
    </source>
</evidence>
<dbReference type="Proteomes" id="UP000279833">
    <property type="component" value="Unassembled WGS sequence"/>
</dbReference>
<dbReference type="WBParaSite" id="SCUD_0001132601-mRNA-1">
    <property type="protein sequence ID" value="SCUD_0001132601-mRNA-1"/>
    <property type="gene ID" value="SCUD_0001132601"/>
</dbReference>
<name>A0A183K8J7_9TREM</name>
<keyword evidence="3" id="KW-1185">Reference proteome</keyword>
<organism evidence="4">
    <name type="scientific">Schistosoma curassoni</name>
    <dbReference type="NCBI Taxonomy" id="6186"/>
    <lineage>
        <taxon>Eukaryota</taxon>
        <taxon>Metazoa</taxon>
        <taxon>Spiralia</taxon>
        <taxon>Lophotrochozoa</taxon>
        <taxon>Platyhelminthes</taxon>
        <taxon>Trematoda</taxon>
        <taxon>Digenea</taxon>
        <taxon>Strigeidida</taxon>
        <taxon>Schistosomatoidea</taxon>
        <taxon>Schistosomatidae</taxon>
        <taxon>Schistosoma</taxon>
    </lineage>
</organism>
<feature type="region of interest" description="Disordered" evidence="1">
    <location>
        <begin position="155"/>
        <end position="174"/>
    </location>
</feature>
<reference evidence="2 3" key="2">
    <citation type="submission" date="2018-11" db="EMBL/GenBank/DDBJ databases">
        <authorList>
            <consortium name="Pathogen Informatics"/>
        </authorList>
    </citation>
    <scope>NUCLEOTIDE SEQUENCE [LARGE SCALE GENOMIC DNA]</scope>
    <source>
        <strain evidence="2">Dakar</strain>
        <strain evidence="3">Dakar, Senegal</strain>
    </source>
</reference>
<reference evidence="4" key="1">
    <citation type="submission" date="2016-06" db="UniProtKB">
        <authorList>
            <consortium name="WormBaseParasite"/>
        </authorList>
    </citation>
    <scope>IDENTIFICATION</scope>
</reference>
<evidence type="ECO:0000256" key="1">
    <source>
        <dbReference type="SAM" id="MobiDB-lite"/>
    </source>
</evidence>
<gene>
    <name evidence="2" type="ORF">SCUD_LOCUS11326</name>
</gene>
<sequence length="174" mass="19263">MKYTNYLPRTCCSKLVINETACCKIVSLVCGRSLFKCIMHMRPSSLNASLMSRTRIRSRALFACLRLRSLSALCSGVSSGSIVSSESVPHTLGVRPCPKFLLLSKSPKRDEHSELIPVLEDNGQAFDSPKVISLVLASMEFPFDSKLRELEGLTDDDRRLCPATRPPLVPRPPP</sequence>
<feature type="compositionally biased region" description="Pro residues" evidence="1">
    <location>
        <begin position="164"/>
        <end position="174"/>
    </location>
</feature>
<evidence type="ECO:0000313" key="4">
    <source>
        <dbReference type="WBParaSite" id="SCUD_0001132601-mRNA-1"/>
    </source>
</evidence>
<accession>A0A183K8J7</accession>